<dbReference type="Pfam" id="PF01627">
    <property type="entry name" value="Hpt"/>
    <property type="match status" value="1"/>
</dbReference>
<feature type="compositionally biased region" description="Low complexity" evidence="13">
    <location>
        <begin position="566"/>
        <end position="590"/>
    </location>
</feature>
<dbReference type="PANTHER" id="PTHR43395">
    <property type="entry name" value="SENSOR HISTIDINE KINASE CHEA"/>
    <property type="match status" value="1"/>
</dbReference>
<dbReference type="Gene3D" id="1.20.120.160">
    <property type="entry name" value="HPT domain"/>
    <property type="match status" value="1"/>
</dbReference>
<dbReference type="SUPFAM" id="SSF55052">
    <property type="entry name" value="CheY-binding domain of CheA"/>
    <property type="match status" value="2"/>
</dbReference>
<dbReference type="Pfam" id="PF02895">
    <property type="entry name" value="H-kinase_dim"/>
    <property type="match status" value="1"/>
</dbReference>
<dbReference type="PROSITE" id="PS50894">
    <property type="entry name" value="HPT"/>
    <property type="match status" value="1"/>
</dbReference>
<dbReference type="SMART" id="SM00387">
    <property type="entry name" value="HATPase_c"/>
    <property type="match status" value="1"/>
</dbReference>
<evidence type="ECO:0000259" key="15">
    <source>
        <dbReference type="PROSITE" id="PS50851"/>
    </source>
</evidence>
<comment type="caution">
    <text evidence="17">The sequence shown here is derived from an EMBL/GenBank/DDBJ whole genome shotgun (WGS) entry which is preliminary data.</text>
</comment>
<sequence length="983" mass="110363">MDDMEQYKELFMAEATEHLQALNQNLVELENNPENTDIINLIFRSAHTLKGSARTLGFENISNLTHHMEDILDYIRDGKIPVTQEIMDLLFNCLDALETMVDEIEEDITETSVDVDSIINEIKRLKEKYLSGSGVDVSSKEEKKDSDEVKKEDTSTTTEKEEESTKKEESLKVKIILKTPVTTVKVKRVISKTENPPEEEVKKPKNLNDVLDQMSKSVEVLGIIADALGCNDLKEILKKIEKLVNRLMEEDIVFNKPVMEAIKYSLDAMEKIAKSVEESGDITNIGIDLSELNKVLDEALSSKSSPDVSEEIGEYDVDLEHSKFEFDKHAEHIYKMVKENGYSLYHLKSKTSDDCTLKSVRLSMVLSAVKKIGEILETIPKEEILKEGDSCDELEVLFLSDKPVEEIKKILDPICEMEYIVMSPIDIEFEVEKVESSEHTDKGEGRDESTESTSKESKDEEDVDGDKLDDAYKVEIIIDEECLLKSVRGYMVLKELEDLGDVVKSEPPYEKIQEGEFDGTKIIIYLITNREVDDIKEAVLSIPEIKEVIITPPNYMRKTDSKSESGSEGDSSTKSAKQSKTSPKTQTPAKKGGGGRAASKKSSSTQTVRVNIEKLDKLMNLVGELVINRANFAQIANKYNIKELQNAVNRLNMLATELQEEVMAMRMIPVSFIFNRFPRTVRDTAKALNKEVELIIEGSDIELDRTVLDELAEPLTHIIRNSLDHGIEPPEEREKIGKPRKGVLKLMATRERNHVLIIVEDDGRGIDPEVIKKKAIEKGIITEEDAKNMSDHEIINLVFLPGFSTAEKISDVSGRGVGMDVVKSKIESLGGSVTLYSEKGKGTRIVLQLPLTMAIVLVLLIKLGDQVYAIPLTSVLDVTHVKKEEIKNIEGQDAILYRDHILPVTWLKDILNFHDYDNDPEEIYIVVIERNKGKMGVVVDDVIGREEIVVKPLVGILKNVQGFAGATILGDGRVAFILDLNNV</sequence>
<dbReference type="Gene3D" id="1.10.287.560">
    <property type="entry name" value="Histidine kinase CheA-like, homodimeric domain"/>
    <property type="match status" value="1"/>
</dbReference>
<evidence type="ECO:0000259" key="14">
    <source>
        <dbReference type="PROSITE" id="PS50109"/>
    </source>
</evidence>
<keyword evidence="7" id="KW-0547">Nucleotide-binding</keyword>
<feature type="region of interest" description="Disordered" evidence="13">
    <location>
        <begin position="136"/>
        <end position="165"/>
    </location>
</feature>
<evidence type="ECO:0000256" key="6">
    <source>
        <dbReference type="ARBA" id="ARBA00022679"/>
    </source>
</evidence>
<evidence type="ECO:0000256" key="13">
    <source>
        <dbReference type="SAM" id="MobiDB-lite"/>
    </source>
</evidence>
<keyword evidence="9" id="KW-0067">ATP-binding</keyword>
<dbReference type="SUPFAM" id="SSF47384">
    <property type="entry name" value="Homodimeric domain of signal transducing histidine kinase"/>
    <property type="match status" value="1"/>
</dbReference>
<dbReference type="InterPro" id="IPR002545">
    <property type="entry name" value="CheW-lke_dom"/>
</dbReference>
<evidence type="ECO:0000256" key="3">
    <source>
        <dbReference type="ARBA" id="ARBA00021495"/>
    </source>
</evidence>
<keyword evidence="12" id="KW-0175">Coiled coil</keyword>
<dbReference type="Pfam" id="PF07194">
    <property type="entry name" value="P2"/>
    <property type="match status" value="2"/>
</dbReference>
<gene>
    <name evidence="17" type="ORF">EYG76_01590</name>
</gene>
<dbReference type="Proteomes" id="UP000605144">
    <property type="component" value="Unassembled WGS sequence"/>
</dbReference>
<dbReference type="Pfam" id="PF01584">
    <property type="entry name" value="CheW"/>
    <property type="match status" value="1"/>
</dbReference>
<evidence type="ECO:0000256" key="11">
    <source>
        <dbReference type="PROSITE-ProRule" id="PRU00110"/>
    </source>
</evidence>
<dbReference type="GO" id="GO:0005737">
    <property type="term" value="C:cytoplasm"/>
    <property type="evidence" value="ECO:0007669"/>
    <property type="project" value="InterPro"/>
</dbReference>
<feature type="coiled-coil region" evidence="12">
    <location>
        <begin position="94"/>
        <end position="128"/>
    </location>
</feature>
<keyword evidence="4" id="KW-0145">Chemotaxis</keyword>
<feature type="domain" description="Histidine kinase" evidence="14">
    <location>
        <begin position="644"/>
        <end position="853"/>
    </location>
</feature>
<dbReference type="InterPro" id="IPR004358">
    <property type="entry name" value="Sig_transdc_His_kin-like_C"/>
</dbReference>
<dbReference type="SUPFAM" id="SSF50341">
    <property type="entry name" value="CheW-like"/>
    <property type="match status" value="1"/>
</dbReference>
<dbReference type="Gene3D" id="2.30.30.40">
    <property type="entry name" value="SH3 Domains"/>
    <property type="match status" value="1"/>
</dbReference>
<dbReference type="SUPFAM" id="SSF55874">
    <property type="entry name" value="ATPase domain of HSP90 chaperone/DNA topoisomerase II/histidine kinase"/>
    <property type="match status" value="1"/>
</dbReference>
<feature type="domain" description="CheW-like" evidence="15">
    <location>
        <begin position="855"/>
        <end position="983"/>
    </location>
</feature>
<evidence type="ECO:0000256" key="10">
    <source>
        <dbReference type="ARBA" id="ARBA00023012"/>
    </source>
</evidence>
<keyword evidence="10" id="KW-0902">Two-component regulatory system</keyword>
<dbReference type="InterPro" id="IPR008207">
    <property type="entry name" value="Sig_transdc_His_kin_Hpt_dom"/>
</dbReference>
<dbReference type="EC" id="2.7.13.3" evidence="2"/>
<proteinExistence type="predicted"/>
<keyword evidence="6" id="KW-0808">Transferase</keyword>
<dbReference type="InterPro" id="IPR035891">
    <property type="entry name" value="CheY-binding_CheA"/>
</dbReference>
<dbReference type="SMART" id="SM00260">
    <property type="entry name" value="CheW"/>
    <property type="match status" value="1"/>
</dbReference>
<dbReference type="CDD" id="cd00088">
    <property type="entry name" value="HPT"/>
    <property type="match status" value="1"/>
</dbReference>
<dbReference type="InterPro" id="IPR036061">
    <property type="entry name" value="CheW-like_dom_sf"/>
</dbReference>
<dbReference type="Pfam" id="PF02518">
    <property type="entry name" value="HATPase_c"/>
    <property type="match status" value="1"/>
</dbReference>
<dbReference type="PROSITE" id="PS50851">
    <property type="entry name" value="CHEW"/>
    <property type="match status" value="1"/>
</dbReference>
<evidence type="ECO:0000256" key="12">
    <source>
        <dbReference type="SAM" id="Coils"/>
    </source>
</evidence>
<feature type="compositionally biased region" description="Basic and acidic residues" evidence="13">
    <location>
        <begin position="138"/>
        <end position="154"/>
    </location>
</feature>
<dbReference type="Gene3D" id="3.30.565.10">
    <property type="entry name" value="Histidine kinase-like ATPase, C-terminal domain"/>
    <property type="match status" value="1"/>
</dbReference>
<evidence type="ECO:0000259" key="16">
    <source>
        <dbReference type="PROSITE" id="PS50894"/>
    </source>
</evidence>
<protein>
    <recommendedName>
        <fullName evidence="3">Chemotaxis protein CheA</fullName>
        <ecNumber evidence="2">2.7.13.3</ecNumber>
    </recommendedName>
</protein>
<dbReference type="FunFam" id="3.30.565.10:FF:000016">
    <property type="entry name" value="Chemotaxis protein CheA, putative"/>
    <property type="match status" value="1"/>
</dbReference>
<dbReference type="PANTHER" id="PTHR43395:SF1">
    <property type="entry name" value="CHEMOTAXIS PROTEIN CHEA"/>
    <property type="match status" value="1"/>
</dbReference>
<evidence type="ECO:0000313" key="17">
    <source>
        <dbReference type="EMBL" id="HIP16984.1"/>
    </source>
</evidence>
<dbReference type="EMBL" id="DQSV01000033">
    <property type="protein sequence ID" value="HIP16984.1"/>
    <property type="molecule type" value="Genomic_DNA"/>
</dbReference>
<dbReference type="Gene3D" id="3.30.70.1110">
    <property type="entry name" value="Histidine kinase CheA-like, P2 response regulator-binding domain"/>
    <property type="match status" value="2"/>
</dbReference>
<dbReference type="SMART" id="SM00073">
    <property type="entry name" value="HPT"/>
    <property type="match status" value="1"/>
</dbReference>
<reference evidence="17" key="1">
    <citation type="journal article" date="2020" name="ISME J.">
        <title>Gammaproteobacteria mediating utilization of methyl-, sulfur- and petroleum organic compounds in deep ocean hydrothermal plumes.</title>
        <authorList>
            <person name="Zhou Z."/>
            <person name="Liu Y."/>
            <person name="Pan J."/>
            <person name="Cron B.R."/>
            <person name="Toner B.M."/>
            <person name="Anantharaman K."/>
            <person name="Breier J.A."/>
            <person name="Dick G.J."/>
            <person name="Li M."/>
        </authorList>
    </citation>
    <scope>NUCLEOTIDE SEQUENCE</scope>
    <source>
        <strain evidence="17">SZUA-1385</strain>
    </source>
</reference>
<dbReference type="GO" id="GO:0006935">
    <property type="term" value="P:chemotaxis"/>
    <property type="evidence" value="ECO:0007669"/>
    <property type="project" value="UniProtKB-KW"/>
</dbReference>
<dbReference type="SUPFAM" id="SSF47226">
    <property type="entry name" value="Histidine-containing phosphotransfer domain, HPT domain"/>
    <property type="match status" value="1"/>
</dbReference>
<dbReference type="PRINTS" id="PR00344">
    <property type="entry name" value="BCTRLSENSOR"/>
</dbReference>
<feature type="compositionally biased region" description="Basic and acidic residues" evidence="13">
    <location>
        <begin position="433"/>
        <end position="458"/>
    </location>
</feature>
<evidence type="ECO:0000256" key="1">
    <source>
        <dbReference type="ARBA" id="ARBA00000085"/>
    </source>
</evidence>
<dbReference type="InterPro" id="IPR051315">
    <property type="entry name" value="Bact_Chemotaxis_CheA"/>
</dbReference>
<dbReference type="InterPro" id="IPR010808">
    <property type="entry name" value="CheA_P2-bd"/>
</dbReference>
<evidence type="ECO:0000256" key="5">
    <source>
        <dbReference type="ARBA" id="ARBA00022553"/>
    </source>
</evidence>
<evidence type="ECO:0000256" key="7">
    <source>
        <dbReference type="ARBA" id="ARBA00022741"/>
    </source>
</evidence>
<accession>A0A832YT56</accession>
<evidence type="ECO:0000256" key="4">
    <source>
        <dbReference type="ARBA" id="ARBA00022500"/>
    </source>
</evidence>
<dbReference type="CDD" id="cd00731">
    <property type="entry name" value="CheA_reg"/>
    <property type="match status" value="1"/>
</dbReference>
<feature type="region of interest" description="Disordered" evidence="13">
    <location>
        <begin position="556"/>
        <end position="606"/>
    </location>
</feature>
<evidence type="ECO:0000256" key="2">
    <source>
        <dbReference type="ARBA" id="ARBA00012438"/>
    </source>
</evidence>
<feature type="domain" description="HPt" evidence="16">
    <location>
        <begin position="1"/>
        <end position="104"/>
    </location>
</feature>
<dbReference type="InterPro" id="IPR036890">
    <property type="entry name" value="HATPase_C_sf"/>
</dbReference>
<evidence type="ECO:0000256" key="8">
    <source>
        <dbReference type="ARBA" id="ARBA00022777"/>
    </source>
</evidence>
<comment type="catalytic activity">
    <reaction evidence="1">
        <text>ATP + protein L-histidine = ADP + protein N-phospho-L-histidine.</text>
        <dbReference type="EC" id="2.7.13.3"/>
    </reaction>
</comment>
<feature type="region of interest" description="Disordered" evidence="13">
    <location>
        <begin position="433"/>
        <end position="464"/>
    </location>
</feature>
<dbReference type="InterPro" id="IPR037006">
    <property type="entry name" value="CheA-like_homodim_sf"/>
</dbReference>
<dbReference type="GO" id="GO:0000155">
    <property type="term" value="F:phosphorelay sensor kinase activity"/>
    <property type="evidence" value="ECO:0007669"/>
    <property type="project" value="InterPro"/>
</dbReference>
<dbReference type="SMART" id="SM01231">
    <property type="entry name" value="H-kinase_dim"/>
    <property type="match status" value="1"/>
</dbReference>
<dbReference type="InterPro" id="IPR036641">
    <property type="entry name" value="HPT_dom_sf"/>
</dbReference>
<dbReference type="InterPro" id="IPR005467">
    <property type="entry name" value="His_kinase_dom"/>
</dbReference>
<dbReference type="CDD" id="cd16916">
    <property type="entry name" value="HATPase_CheA-like"/>
    <property type="match status" value="1"/>
</dbReference>
<keyword evidence="8" id="KW-0418">Kinase</keyword>
<feature type="modified residue" description="Phosphohistidine" evidence="11">
    <location>
        <position position="47"/>
    </location>
</feature>
<keyword evidence="5 11" id="KW-0597">Phosphoprotein</keyword>
<evidence type="ECO:0000313" key="18">
    <source>
        <dbReference type="Proteomes" id="UP000605144"/>
    </source>
</evidence>
<dbReference type="GO" id="GO:0005524">
    <property type="term" value="F:ATP binding"/>
    <property type="evidence" value="ECO:0007669"/>
    <property type="project" value="UniProtKB-KW"/>
</dbReference>
<dbReference type="InterPro" id="IPR004105">
    <property type="entry name" value="CheA-like_dim"/>
</dbReference>
<organism evidence="17 18">
    <name type="scientific">Methanothermococcus okinawensis</name>
    <dbReference type="NCBI Taxonomy" id="155863"/>
    <lineage>
        <taxon>Archaea</taxon>
        <taxon>Methanobacteriati</taxon>
        <taxon>Methanobacteriota</taxon>
        <taxon>Methanomada group</taxon>
        <taxon>Methanococci</taxon>
        <taxon>Methanococcales</taxon>
        <taxon>Methanococcaceae</taxon>
        <taxon>Methanothermococcus</taxon>
    </lineage>
</organism>
<dbReference type="InterPro" id="IPR037052">
    <property type="entry name" value="CheA-like_P2_sf"/>
</dbReference>
<dbReference type="PROSITE" id="PS50109">
    <property type="entry name" value="HIS_KIN"/>
    <property type="match status" value="1"/>
</dbReference>
<evidence type="ECO:0000256" key="9">
    <source>
        <dbReference type="ARBA" id="ARBA00022840"/>
    </source>
</evidence>
<dbReference type="InterPro" id="IPR003594">
    <property type="entry name" value="HATPase_dom"/>
</dbReference>
<dbReference type="InterPro" id="IPR036097">
    <property type="entry name" value="HisK_dim/P_sf"/>
</dbReference>
<dbReference type="AlphaFoldDB" id="A0A832YT56"/>
<name>A0A832YT56_9EURY</name>